<dbReference type="Proteomes" id="UP001159363">
    <property type="component" value="Chromosome 4"/>
</dbReference>
<dbReference type="Gene3D" id="2.60.40.10">
    <property type="entry name" value="Immunoglobulins"/>
    <property type="match status" value="1"/>
</dbReference>
<evidence type="ECO:0000259" key="1">
    <source>
        <dbReference type="PROSITE" id="PS50835"/>
    </source>
</evidence>
<comment type="caution">
    <text evidence="2">The sequence shown here is derived from an EMBL/GenBank/DDBJ whole genome shotgun (WGS) entry which is preliminary data.</text>
</comment>
<dbReference type="InterPro" id="IPR037448">
    <property type="entry name" value="Zig-8"/>
</dbReference>
<sequence length="645" mass="71549">MEGDRDTANIVCKRKMGTKQKGTLIWRAEALMSEWEISARSNQCGATRGSFGCALSLLAEVHHRGSQQSRTALHALSIRPAVSQHTGDTAKRGEYGSAQEHTRTYFLNGCASLWEQALCLIGYCMLRGVPSLAGLPAARVLADWFETQPMECRYYQLEIQVKSNPRRLLLIVFEENQFNVGTRILVVRSQRDRCTTVTVASGLRLDSDELGNFRLDSGGARKPSTRVCRTYPKLISPPPVVDGGATFRGTANCFSWALVVSDPPAAHARRSTNFGKTRLPIKLLPSISSGHRKCVGVVVTALVSHHGDIWVRSLAGSLPNVGNVLDDAACRRVFSGCSRTSPPPLFTLQRRSLGSHFMSCPGVENPSLGGSRLTLGSLTTRNVFNQSLVSRQLPSSLPWHELYGCYVGASDLLSCGPTQVSWIRRRDAHILTVDRYTFIADERFQAFLVEATDTWTLQIKYVQARDAGQYECQVSTEPKMSHFITLNVVGEYTTYSIDCVTGGSIRVVLTASLWLPSSDGLAFAGNKKNNCGGIFGFVVSDRKKLSYKLQFNRRCRSRWMIVNVQEDDLRCEWLSPPRLINARSCPCRRNVLYTPFTGTLQNALSTSPGHPQPERTARTVLLEYPIVVRKLKSMNGHKLSARRVL</sequence>
<name>A0ABQ9HJ64_9NEOP</name>
<dbReference type="PANTHER" id="PTHR23279:SF21">
    <property type="entry name" value="DEFECTIVE PROBOSCIS EXTENSION RESPONSE 11, ISOFORM B-RELATED"/>
    <property type="match status" value="1"/>
</dbReference>
<proteinExistence type="predicted"/>
<organism evidence="2 3">
    <name type="scientific">Dryococelus australis</name>
    <dbReference type="NCBI Taxonomy" id="614101"/>
    <lineage>
        <taxon>Eukaryota</taxon>
        <taxon>Metazoa</taxon>
        <taxon>Ecdysozoa</taxon>
        <taxon>Arthropoda</taxon>
        <taxon>Hexapoda</taxon>
        <taxon>Insecta</taxon>
        <taxon>Pterygota</taxon>
        <taxon>Neoptera</taxon>
        <taxon>Polyneoptera</taxon>
        <taxon>Phasmatodea</taxon>
        <taxon>Verophasmatodea</taxon>
        <taxon>Anareolatae</taxon>
        <taxon>Phasmatidae</taxon>
        <taxon>Eurycanthinae</taxon>
        <taxon>Dryococelus</taxon>
    </lineage>
</organism>
<evidence type="ECO:0000313" key="2">
    <source>
        <dbReference type="EMBL" id="KAJ8884383.1"/>
    </source>
</evidence>
<gene>
    <name evidence="2" type="ORF">PR048_016240</name>
</gene>
<dbReference type="PANTHER" id="PTHR23279">
    <property type="entry name" value="DEFECTIVE PROBOSCIS EXTENSION RESPONSE DPR -RELATED"/>
    <property type="match status" value="1"/>
</dbReference>
<reference evidence="2 3" key="1">
    <citation type="submission" date="2023-02" db="EMBL/GenBank/DDBJ databases">
        <title>LHISI_Scaffold_Assembly.</title>
        <authorList>
            <person name="Stuart O.P."/>
            <person name="Cleave R."/>
            <person name="Magrath M.J.L."/>
            <person name="Mikheyev A.S."/>
        </authorList>
    </citation>
    <scope>NUCLEOTIDE SEQUENCE [LARGE SCALE GENOMIC DNA]</scope>
    <source>
        <strain evidence="2">Daus_M_001</strain>
        <tissue evidence="2">Leg muscle</tissue>
    </source>
</reference>
<keyword evidence="3" id="KW-1185">Reference proteome</keyword>
<dbReference type="PROSITE" id="PS50835">
    <property type="entry name" value="IG_LIKE"/>
    <property type="match status" value="1"/>
</dbReference>
<dbReference type="InterPro" id="IPR036179">
    <property type="entry name" value="Ig-like_dom_sf"/>
</dbReference>
<dbReference type="EMBL" id="JARBHB010000005">
    <property type="protein sequence ID" value="KAJ8884383.1"/>
    <property type="molecule type" value="Genomic_DNA"/>
</dbReference>
<dbReference type="InterPro" id="IPR013783">
    <property type="entry name" value="Ig-like_fold"/>
</dbReference>
<dbReference type="InterPro" id="IPR007110">
    <property type="entry name" value="Ig-like_dom"/>
</dbReference>
<protein>
    <recommendedName>
        <fullName evidence="1">Ig-like domain-containing protein</fullName>
    </recommendedName>
</protein>
<evidence type="ECO:0000313" key="3">
    <source>
        <dbReference type="Proteomes" id="UP001159363"/>
    </source>
</evidence>
<dbReference type="SUPFAM" id="SSF48726">
    <property type="entry name" value="Immunoglobulin"/>
    <property type="match status" value="1"/>
</dbReference>
<accession>A0ABQ9HJ64</accession>
<feature type="domain" description="Ig-like" evidence="1">
    <location>
        <begin position="405"/>
        <end position="485"/>
    </location>
</feature>